<keyword evidence="8" id="KW-0547">Nucleotide-binding</keyword>
<dbReference type="Pfam" id="PF08455">
    <property type="entry name" value="SNF2_assoc"/>
    <property type="match status" value="1"/>
</dbReference>
<feature type="compositionally biased region" description="Basic and acidic residues" evidence="4">
    <location>
        <begin position="112"/>
        <end position="129"/>
    </location>
</feature>
<feature type="domain" description="Helicase C-terminal" evidence="7">
    <location>
        <begin position="952"/>
        <end position="1115"/>
    </location>
</feature>
<feature type="region of interest" description="Disordered" evidence="4">
    <location>
        <begin position="105"/>
        <end position="134"/>
    </location>
</feature>
<keyword evidence="3" id="KW-0175">Coiled coil</keyword>
<feature type="coiled-coil region" evidence="3">
    <location>
        <begin position="361"/>
        <end position="394"/>
    </location>
</feature>
<proteinExistence type="predicted"/>
<evidence type="ECO:0000256" key="3">
    <source>
        <dbReference type="SAM" id="Coils"/>
    </source>
</evidence>
<accession>A0ABT9U2R7</accession>
<evidence type="ECO:0000313" key="8">
    <source>
        <dbReference type="EMBL" id="MDQ0113926.1"/>
    </source>
</evidence>
<dbReference type="CDD" id="cd18793">
    <property type="entry name" value="SF2_C_SNF"/>
    <property type="match status" value="1"/>
</dbReference>
<dbReference type="InterPro" id="IPR013663">
    <property type="entry name" value="Helicase_SWF/SNF/SWI_bac"/>
</dbReference>
<dbReference type="Pfam" id="PF00176">
    <property type="entry name" value="SNF2-rel_dom"/>
    <property type="match status" value="1"/>
</dbReference>
<evidence type="ECO:0000256" key="1">
    <source>
        <dbReference type="ARBA" id="ARBA00022801"/>
    </source>
</evidence>
<name>A0ABT9U2R7_PAEHA</name>
<dbReference type="SUPFAM" id="SSF52540">
    <property type="entry name" value="P-loop containing nucleoside triphosphate hydrolases"/>
    <property type="match status" value="2"/>
</dbReference>
<protein>
    <submittedName>
        <fullName evidence="8">Superfamily II DNA or RNA helicase</fullName>
    </submittedName>
</protein>
<dbReference type="InterPro" id="IPR007527">
    <property type="entry name" value="Znf_SWIM"/>
</dbReference>
<comment type="caution">
    <text evidence="8">The sequence shown here is derived from an EMBL/GenBank/DDBJ whole genome shotgun (WGS) entry which is preliminary data.</text>
</comment>
<dbReference type="PANTHER" id="PTHR10799">
    <property type="entry name" value="SNF2/RAD54 HELICASE FAMILY"/>
    <property type="match status" value="1"/>
</dbReference>
<dbReference type="RefSeq" id="WP_307205194.1">
    <property type="nucleotide sequence ID" value="NZ_JAUSSU010000006.1"/>
</dbReference>
<dbReference type="PROSITE" id="PS51194">
    <property type="entry name" value="HELICASE_CTER"/>
    <property type="match status" value="1"/>
</dbReference>
<dbReference type="PROSITE" id="PS51192">
    <property type="entry name" value="HELICASE_ATP_BIND_1"/>
    <property type="match status" value="1"/>
</dbReference>
<dbReference type="Gene3D" id="3.40.50.10810">
    <property type="entry name" value="Tandem AAA-ATPase domain"/>
    <property type="match status" value="1"/>
</dbReference>
<dbReference type="Gene3D" id="3.40.50.300">
    <property type="entry name" value="P-loop containing nucleotide triphosphate hydrolases"/>
    <property type="match status" value="1"/>
</dbReference>
<gene>
    <name evidence="8" type="ORF">J2T15_003369</name>
</gene>
<feature type="domain" description="SWIM-type" evidence="5">
    <location>
        <begin position="55"/>
        <end position="94"/>
    </location>
</feature>
<evidence type="ECO:0000259" key="7">
    <source>
        <dbReference type="PROSITE" id="PS51194"/>
    </source>
</evidence>
<keyword evidence="8" id="KW-0347">Helicase</keyword>
<keyword evidence="9" id="KW-1185">Reference proteome</keyword>
<dbReference type="SMART" id="SM00487">
    <property type="entry name" value="DEXDc"/>
    <property type="match status" value="1"/>
</dbReference>
<dbReference type="Proteomes" id="UP001229346">
    <property type="component" value="Unassembled WGS sequence"/>
</dbReference>
<evidence type="ECO:0000313" key="9">
    <source>
        <dbReference type="Proteomes" id="UP001229346"/>
    </source>
</evidence>
<dbReference type="InterPro" id="IPR038718">
    <property type="entry name" value="SNF2-like_sf"/>
</dbReference>
<dbReference type="InterPro" id="IPR001650">
    <property type="entry name" value="Helicase_C-like"/>
</dbReference>
<keyword evidence="1" id="KW-0378">Hydrolase</keyword>
<evidence type="ECO:0000256" key="4">
    <source>
        <dbReference type="SAM" id="MobiDB-lite"/>
    </source>
</evidence>
<sequence>MSFRLTKRIIKLLCGETSFARGEALQQEGKVALTSEDATASVHLYEAVVSGNNRYEITVNIDGNGDVDAECTCLAFYSSDKLCKHVAAVLLHIHEQQFGEDSPVHSYSYNLDTHDKQQPTFTDRSESRSSQRYKQQQIRAAEDDNRLVTGLLGLFGDRPARPTGAGALFDSRMQLEAEFTIKLHAYGNRKLMFGIELKAGPKRPYIVQRIRDFLNCVDRRKPYPFSKHFIYDPAIHCFRQEDDAVLQRLIRIYRNESLIRESALGLSGGNRTAGGDRMLLIPPASWEELLHALGQAPAATIEQDGRLYAGVTVTDEAIPLQFRFDQAETTTADSCLLEVQGLEQLAVMEDYGIVLSQGKLLKTASEQCHRLAELKQMLEQADKQQLTIASAQIEPFMEKVIPGLMKLGTVHISEAVSERIIRMPLRAKLYLDRIKDRLLIGMEFHYGRHIINPLNVESTKRASDRILMRDGEQERRIMSLMEQDSFGKTEGGYFIDDEDAQYEFLYHIVPELEKLAEIHATGAVKIRLFAEHAPPRVRIDVDERTDWLAFTFNIDGIPEGEIKGILKSLSEKRRYYRMPNGALMPLETEQFQEIIRLINELGFVSDELLGQYMRIPAVRGLRLADRQSQSDTVKLGKTLRQLLDNLRNPDNLEFTVPPTLAGILRDYQAYGYQWMRTLAHYRFGGILADDMGLGKTIQSIAFVVSMLPEIRSEGIPAIIVSPASLIYNWRNELHRFAPEVRLVIADGTKEERNDIVSHASSAARADVIITSYPLLRRDILQYADQTFHTLILDEAQAFKNYATQTAQAVKALQARHRFALTGTPVENGLEELWSIFDVVFPQLFPGRRQFGELQRETIARRIRPFLLRRLKRDVLGELPEKIESIQTSELLPEQKKLYVAYLAELRQDTVQHLNKDSFNKHRIRILAGITRLRQLCDHPALFVEGYQGSSAKLEQLLEIIEECRSAGKRMLIFSQFTQMLGIIARELADQGVSHFYLDGSTPAAERVELCSRFNAGERELFLLSLKAGGTGLNLTGADTVVLYDLWWNPAVEQQAADRVHRIGQRNVVQIIRLVTQGTIEDKMVDLQQRKLNLIDEVVQPGGEKELTSLTEQDVRELLMLEGPAV</sequence>
<keyword evidence="2" id="KW-0479">Metal-binding</keyword>
<keyword evidence="8" id="KW-0067">ATP-binding</keyword>
<dbReference type="InterPro" id="IPR049730">
    <property type="entry name" value="SNF2/RAD54-like_C"/>
</dbReference>
<keyword evidence="2" id="KW-0862">Zinc</keyword>
<dbReference type="EMBL" id="JAUSSU010000006">
    <property type="protein sequence ID" value="MDQ0113926.1"/>
    <property type="molecule type" value="Genomic_DNA"/>
</dbReference>
<evidence type="ECO:0000259" key="6">
    <source>
        <dbReference type="PROSITE" id="PS51192"/>
    </source>
</evidence>
<organism evidence="8 9">
    <name type="scientific">Paenibacillus harenae</name>
    <dbReference type="NCBI Taxonomy" id="306543"/>
    <lineage>
        <taxon>Bacteria</taxon>
        <taxon>Bacillati</taxon>
        <taxon>Bacillota</taxon>
        <taxon>Bacilli</taxon>
        <taxon>Bacillales</taxon>
        <taxon>Paenibacillaceae</taxon>
        <taxon>Paenibacillus</taxon>
    </lineage>
</organism>
<dbReference type="GO" id="GO:0004386">
    <property type="term" value="F:helicase activity"/>
    <property type="evidence" value="ECO:0007669"/>
    <property type="project" value="UniProtKB-KW"/>
</dbReference>
<evidence type="ECO:0000256" key="2">
    <source>
        <dbReference type="PROSITE-ProRule" id="PRU00325"/>
    </source>
</evidence>
<dbReference type="InterPro" id="IPR027417">
    <property type="entry name" value="P-loop_NTPase"/>
</dbReference>
<feature type="domain" description="Helicase ATP-binding" evidence="6">
    <location>
        <begin position="676"/>
        <end position="842"/>
    </location>
</feature>
<dbReference type="Pfam" id="PF04434">
    <property type="entry name" value="SWIM"/>
    <property type="match status" value="1"/>
</dbReference>
<dbReference type="SMART" id="SM00490">
    <property type="entry name" value="HELICc"/>
    <property type="match status" value="1"/>
</dbReference>
<dbReference type="InterPro" id="IPR000330">
    <property type="entry name" value="SNF2_N"/>
</dbReference>
<reference evidence="8 9" key="1">
    <citation type="submission" date="2023-07" db="EMBL/GenBank/DDBJ databases">
        <title>Sorghum-associated microbial communities from plants grown in Nebraska, USA.</title>
        <authorList>
            <person name="Schachtman D."/>
        </authorList>
    </citation>
    <scope>NUCLEOTIDE SEQUENCE [LARGE SCALE GENOMIC DNA]</scope>
    <source>
        <strain evidence="8 9">CC482</strain>
    </source>
</reference>
<dbReference type="Pfam" id="PF00271">
    <property type="entry name" value="Helicase_C"/>
    <property type="match status" value="1"/>
</dbReference>
<dbReference type="PROSITE" id="PS50966">
    <property type="entry name" value="ZF_SWIM"/>
    <property type="match status" value="1"/>
</dbReference>
<dbReference type="InterPro" id="IPR014001">
    <property type="entry name" value="Helicase_ATP-bd"/>
</dbReference>
<keyword evidence="2" id="KW-0863">Zinc-finger</keyword>
<evidence type="ECO:0000259" key="5">
    <source>
        <dbReference type="PROSITE" id="PS50966"/>
    </source>
</evidence>